<dbReference type="GO" id="GO:0003677">
    <property type="term" value="F:DNA binding"/>
    <property type="evidence" value="ECO:0007669"/>
    <property type="project" value="InterPro"/>
</dbReference>
<evidence type="ECO:0000313" key="2">
    <source>
        <dbReference type="EnsemblMetazoa" id="Aqu2.1.39029_001"/>
    </source>
</evidence>
<evidence type="ECO:0008006" key="3">
    <source>
        <dbReference type="Google" id="ProtNLM"/>
    </source>
</evidence>
<keyword evidence="1" id="KW-0233">DNA recombination</keyword>
<organism evidence="2">
    <name type="scientific">Amphimedon queenslandica</name>
    <name type="common">Sponge</name>
    <dbReference type="NCBI Taxonomy" id="400682"/>
    <lineage>
        <taxon>Eukaryota</taxon>
        <taxon>Metazoa</taxon>
        <taxon>Porifera</taxon>
        <taxon>Demospongiae</taxon>
        <taxon>Heteroscleromorpha</taxon>
        <taxon>Haplosclerida</taxon>
        <taxon>Niphatidae</taxon>
        <taxon>Amphimedon</taxon>
    </lineage>
</organism>
<dbReference type="Gene3D" id="1.10.443.10">
    <property type="entry name" value="Intergrase catalytic core"/>
    <property type="match status" value="1"/>
</dbReference>
<evidence type="ECO:0000256" key="1">
    <source>
        <dbReference type="ARBA" id="ARBA00023172"/>
    </source>
</evidence>
<dbReference type="InterPro" id="IPR013762">
    <property type="entry name" value="Integrase-like_cat_sf"/>
</dbReference>
<dbReference type="GO" id="GO:0015074">
    <property type="term" value="P:DNA integration"/>
    <property type="evidence" value="ECO:0007669"/>
    <property type="project" value="InterPro"/>
</dbReference>
<dbReference type="InParanoid" id="A0A1X7VGX4"/>
<dbReference type="PANTHER" id="PTHR35617">
    <property type="entry name" value="PHAGE_INTEGRASE DOMAIN-CONTAINING PROTEIN"/>
    <property type="match status" value="1"/>
</dbReference>
<sequence length="141" mass="15583">MLTLKTIFLMAITRPSRFQSNPKLCPVVSLQVYLERTGPLRKEETSFFLSFIKPHAAVTSSTITRSLRLTLELAGIDSSIFGTHAIRGASASAATRGGITTEFIHKAADWSSESVFQRFYHKSIDKSVYGKAVLSQNSLEL</sequence>
<dbReference type="InterPro" id="IPR011010">
    <property type="entry name" value="DNA_brk_join_enz"/>
</dbReference>
<proteinExistence type="predicted"/>
<dbReference type="EnsemblMetazoa" id="Aqu2.1.39029_001">
    <property type="protein sequence ID" value="Aqu2.1.39029_001"/>
    <property type="gene ID" value="Aqu2.1.39029"/>
</dbReference>
<name>A0A1X7VGX4_AMPQE</name>
<accession>A0A1X7VGX4</accession>
<dbReference type="GO" id="GO:0006310">
    <property type="term" value="P:DNA recombination"/>
    <property type="evidence" value="ECO:0007669"/>
    <property type="project" value="UniProtKB-KW"/>
</dbReference>
<protein>
    <recommendedName>
        <fullName evidence="3">Tyr recombinase domain-containing protein</fullName>
    </recommendedName>
</protein>
<dbReference type="SUPFAM" id="SSF56349">
    <property type="entry name" value="DNA breaking-rejoining enzymes"/>
    <property type="match status" value="1"/>
</dbReference>
<reference evidence="2" key="1">
    <citation type="submission" date="2017-05" db="UniProtKB">
        <authorList>
            <consortium name="EnsemblMetazoa"/>
        </authorList>
    </citation>
    <scope>IDENTIFICATION</scope>
</reference>
<dbReference type="AlphaFoldDB" id="A0A1X7VGX4"/>
<dbReference type="PANTHER" id="PTHR35617:SF3">
    <property type="entry name" value="CORE-BINDING (CB) DOMAIN-CONTAINING PROTEIN"/>
    <property type="match status" value="1"/>
</dbReference>